<proteinExistence type="predicted"/>
<feature type="chain" id="PRO_5025372960" description="Transmembrane protein" evidence="2">
    <location>
        <begin position="29"/>
        <end position="132"/>
    </location>
</feature>
<evidence type="ECO:0000313" key="4">
    <source>
        <dbReference type="Proteomes" id="UP000447434"/>
    </source>
</evidence>
<evidence type="ECO:0000256" key="2">
    <source>
        <dbReference type="SAM" id="SignalP"/>
    </source>
</evidence>
<keyword evidence="4" id="KW-1185">Reference proteome</keyword>
<reference evidence="4" key="1">
    <citation type="journal article" date="2020" name="Nat. Commun.">
        <title>Genome sequence of the cluster root forming white lupin.</title>
        <authorList>
            <person name="Hufnagel B."/>
            <person name="Marques A."/>
            <person name="Soriano A."/>
            <person name="Marques L."/>
            <person name="Divol F."/>
            <person name="Doumas P."/>
            <person name="Sallet E."/>
            <person name="Mancinotti D."/>
            <person name="Carrere S."/>
            <person name="Marande W."/>
            <person name="Arribat S."/>
            <person name="Keller J."/>
            <person name="Huneau C."/>
            <person name="Blein T."/>
            <person name="Aime D."/>
            <person name="Laguerre M."/>
            <person name="Taylor J."/>
            <person name="Schubert V."/>
            <person name="Nelson M."/>
            <person name="Geu-Flores F."/>
            <person name="Crespi M."/>
            <person name="Gallardo-Guerrero K."/>
            <person name="Delaux P.-M."/>
            <person name="Salse J."/>
            <person name="Berges H."/>
            <person name="Guyot R."/>
            <person name="Gouzy J."/>
            <person name="Peret B."/>
        </authorList>
    </citation>
    <scope>NUCLEOTIDE SEQUENCE [LARGE SCALE GENOMIC DNA]</scope>
    <source>
        <strain evidence="4">cv. Amiga</strain>
    </source>
</reference>
<dbReference type="OrthoDB" id="1914101at2759"/>
<evidence type="ECO:0000313" key="3">
    <source>
        <dbReference type="EMBL" id="KAE9598991.1"/>
    </source>
</evidence>
<protein>
    <recommendedName>
        <fullName evidence="5">Transmembrane protein</fullName>
    </recommendedName>
</protein>
<name>A0A6A4PAU6_LUPAL</name>
<accession>A0A6A4PAU6</accession>
<sequence length="132" mass="15192">MGNLNQPFIMFLCITLFFLFLISHNASSSSFNQEIQPQNPSSTTLSHYQQVFFLKNTDPKFLSKQESIKKRKNMKRNKKHRKKMTKNNFKTRPFSVMLPKGFVPPSGSSPCHNDLPNSVSFLHCHLTSTSQP</sequence>
<feature type="compositionally biased region" description="Basic residues" evidence="1">
    <location>
        <begin position="69"/>
        <end position="85"/>
    </location>
</feature>
<feature type="signal peptide" evidence="2">
    <location>
        <begin position="1"/>
        <end position="28"/>
    </location>
</feature>
<comment type="caution">
    <text evidence="3">The sequence shown here is derived from an EMBL/GenBank/DDBJ whole genome shotgun (WGS) entry which is preliminary data.</text>
</comment>
<evidence type="ECO:0008006" key="5">
    <source>
        <dbReference type="Google" id="ProtNLM"/>
    </source>
</evidence>
<gene>
    <name evidence="3" type="ORF">Lalb_Chr15g0086851</name>
</gene>
<keyword evidence="2" id="KW-0732">Signal</keyword>
<organism evidence="3 4">
    <name type="scientific">Lupinus albus</name>
    <name type="common">White lupine</name>
    <name type="synonym">Lupinus termis</name>
    <dbReference type="NCBI Taxonomy" id="3870"/>
    <lineage>
        <taxon>Eukaryota</taxon>
        <taxon>Viridiplantae</taxon>
        <taxon>Streptophyta</taxon>
        <taxon>Embryophyta</taxon>
        <taxon>Tracheophyta</taxon>
        <taxon>Spermatophyta</taxon>
        <taxon>Magnoliopsida</taxon>
        <taxon>eudicotyledons</taxon>
        <taxon>Gunneridae</taxon>
        <taxon>Pentapetalae</taxon>
        <taxon>rosids</taxon>
        <taxon>fabids</taxon>
        <taxon>Fabales</taxon>
        <taxon>Fabaceae</taxon>
        <taxon>Papilionoideae</taxon>
        <taxon>50 kb inversion clade</taxon>
        <taxon>genistoids sensu lato</taxon>
        <taxon>core genistoids</taxon>
        <taxon>Genisteae</taxon>
        <taxon>Lupinus</taxon>
    </lineage>
</organism>
<feature type="region of interest" description="Disordered" evidence="1">
    <location>
        <begin position="69"/>
        <end position="90"/>
    </location>
</feature>
<evidence type="ECO:0000256" key="1">
    <source>
        <dbReference type="SAM" id="MobiDB-lite"/>
    </source>
</evidence>
<dbReference type="Proteomes" id="UP000447434">
    <property type="component" value="Chromosome 15"/>
</dbReference>
<dbReference type="EMBL" id="WOCE01000015">
    <property type="protein sequence ID" value="KAE9598991.1"/>
    <property type="molecule type" value="Genomic_DNA"/>
</dbReference>
<dbReference type="AlphaFoldDB" id="A0A6A4PAU6"/>